<dbReference type="GO" id="GO:0005615">
    <property type="term" value="C:extracellular space"/>
    <property type="evidence" value="ECO:0007669"/>
    <property type="project" value="InterPro"/>
</dbReference>
<dbReference type="GO" id="GO:0005131">
    <property type="term" value="F:growth hormone receptor binding"/>
    <property type="evidence" value="ECO:0007669"/>
    <property type="project" value="InterPro"/>
</dbReference>
<dbReference type="GO" id="GO:0008083">
    <property type="term" value="F:growth factor activity"/>
    <property type="evidence" value="ECO:0007669"/>
    <property type="project" value="TreeGrafter"/>
</dbReference>
<dbReference type="PANTHER" id="PTHR11417:SF2">
    <property type="entry name" value="SOMATOTROPIN"/>
    <property type="match status" value="1"/>
</dbReference>
<dbReference type="GO" id="GO:0045927">
    <property type="term" value="P:positive regulation of growth"/>
    <property type="evidence" value="ECO:0007669"/>
    <property type="project" value="TreeGrafter"/>
</dbReference>
<dbReference type="GO" id="GO:0031667">
    <property type="term" value="P:response to nutrient levels"/>
    <property type="evidence" value="ECO:0007669"/>
    <property type="project" value="TreeGrafter"/>
</dbReference>
<dbReference type="EMBL" id="KV924100">
    <property type="protein sequence ID" value="PIO38737.1"/>
    <property type="molecule type" value="Genomic_DNA"/>
</dbReference>
<feature type="transmembrane region" description="Helical" evidence="6">
    <location>
        <begin position="88"/>
        <end position="108"/>
    </location>
</feature>
<dbReference type="AlphaFoldDB" id="A0A2G9SF41"/>
<evidence type="ECO:0000256" key="5">
    <source>
        <dbReference type="RuleBase" id="RU003618"/>
    </source>
</evidence>
<evidence type="ECO:0000256" key="1">
    <source>
        <dbReference type="ARBA" id="ARBA00004613"/>
    </source>
</evidence>
<evidence type="ECO:0000256" key="3">
    <source>
        <dbReference type="ARBA" id="ARBA00022525"/>
    </source>
</evidence>
<reference evidence="8" key="1">
    <citation type="journal article" date="2017" name="Nat. Commun.">
        <title>The North American bullfrog draft genome provides insight into hormonal regulation of long noncoding RNA.</title>
        <authorList>
            <person name="Hammond S.A."/>
            <person name="Warren R.L."/>
            <person name="Vandervalk B.P."/>
            <person name="Kucuk E."/>
            <person name="Khan H."/>
            <person name="Gibb E.A."/>
            <person name="Pandoh P."/>
            <person name="Kirk H."/>
            <person name="Zhao Y."/>
            <person name="Jones M."/>
            <person name="Mungall A.J."/>
            <person name="Coope R."/>
            <person name="Pleasance S."/>
            <person name="Moore R.A."/>
            <person name="Holt R.A."/>
            <person name="Round J.M."/>
            <person name="Ohora S."/>
            <person name="Walle B.V."/>
            <person name="Veldhoen N."/>
            <person name="Helbing C.C."/>
            <person name="Birol I."/>
        </authorList>
    </citation>
    <scope>NUCLEOTIDE SEQUENCE [LARGE SCALE GENOMIC DNA]</scope>
</reference>
<evidence type="ECO:0000256" key="4">
    <source>
        <dbReference type="ARBA" id="ARBA00022702"/>
    </source>
</evidence>
<sequence length="267" mass="31100">MVRIHNNFVLSSCYLKTFYIRVSLTGNHRNLLTKIAGRRRTSIPRDPQHARYPPCTDRRTEIINGVTREKIYVLQNIGLQLNLMYLSLYPFLSLGLGSSLVLLVVICLQSPQGFNAFPQMSLSNLFTNAVIRAQHLHQMVADTYRDYDIDLLRFSLTLLQSWMTPIQIVNRVFGNNQVFGNIDRVYDRLRDLDEGLHILIRELDDGNVRNYGVLTFTYDKFDVNLRSEEGRAKNYGLLSCFKKDMHKVETYLKVMKCRRFVESNCTF</sequence>
<accession>A0A2G9SF41</accession>
<name>A0A2G9SF41_AQUCT</name>
<comment type="subcellular location">
    <subcellularLocation>
        <location evidence="1 5">Secreted</location>
    </subcellularLocation>
</comment>
<dbReference type="InterPro" id="IPR034975">
    <property type="entry name" value="Somatotropin"/>
</dbReference>
<evidence type="ECO:0000256" key="2">
    <source>
        <dbReference type="ARBA" id="ARBA00008474"/>
    </source>
</evidence>
<evidence type="ECO:0000313" key="8">
    <source>
        <dbReference type="Proteomes" id="UP000228934"/>
    </source>
</evidence>
<dbReference type="Gene3D" id="1.20.1250.10">
    <property type="match status" value="1"/>
</dbReference>
<dbReference type="Proteomes" id="UP000228934">
    <property type="component" value="Unassembled WGS sequence"/>
</dbReference>
<evidence type="ECO:0000256" key="6">
    <source>
        <dbReference type="SAM" id="Phobius"/>
    </source>
</evidence>
<keyword evidence="6" id="KW-0812">Transmembrane</keyword>
<keyword evidence="6" id="KW-1133">Transmembrane helix</keyword>
<dbReference type="PROSITE" id="PS00338">
    <property type="entry name" value="SOMATOTROPIN_2"/>
    <property type="match status" value="1"/>
</dbReference>
<dbReference type="OrthoDB" id="9925773at2759"/>
<keyword evidence="4 5" id="KW-0372">Hormone</keyword>
<dbReference type="SUPFAM" id="SSF47266">
    <property type="entry name" value="4-helical cytokines"/>
    <property type="match status" value="1"/>
</dbReference>
<dbReference type="GO" id="GO:0048513">
    <property type="term" value="P:animal organ development"/>
    <property type="evidence" value="ECO:0007669"/>
    <property type="project" value="TreeGrafter"/>
</dbReference>
<dbReference type="GO" id="GO:0005179">
    <property type="term" value="F:hormone activity"/>
    <property type="evidence" value="ECO:0007669"/>
    <property type="project" value="UniProtKB-KW"/>
</dbReference>
<dbReference type="Pfam" id="PF00103">
    <property type="entry name" value="Hormone_1"/>
    <property type="match status" value="1"/>
</dbReference>
<comment type="similarity">
    <text evidence="2 5">Belongs to the somatotropin/prolactin family.</text>
</comment>
<gene>
    <name evidence="7" type="ORF">AB205_0078640</name>
</gene>
<dbReference type="PRINTS" id="PR00836">
    <property type="entry name" value="SOMATOTROPIN"/>
</dbReference>
<dbReference type="GO" id="GO:0046427">
    <property type="term" value="P:positive regulation of receptor signaling pathway via JAK-STAT"/>
    <property type="evidence" value="ECO:0007669"/>
    <property type="project" value="TreeGrafter"/>
</dbReference>
<dbReference type="InterPro" id="IPR009079">
    <property type="entry name" value="4_helix_cytokine-like_core"/>
</dbReference>
<keyword evidence="3" id="KW-0964">Secreted</keyword>
<dbReference type="GO" id="GO:0060396">
    <property type="term" value="P:growth hormone receptor signaling pathway"/>
    <property type="evidence" value="ECO:0007669"/>
    <property type="project" value="TreeGrafter"/>
</dbReference>
<keyword evidence="6" id="KW-0472">Membrane</keyword>
<protein>
    <recommendedName>
        <fullName evidence="9">Growth hormone</fullName>
    </recommendedName>
</protein>
<proteinExistence type="inferred from homology"/>
<evidence type="ECO:0008006" key="9">
    <source>
        <dbReference type="Google" id="ProtNLM"/>
    </source>
</evidence>
<organism evidence="7 8">
    <name type="scientific">Aquarana catesbeiana</name>
    <name type="common">American bullfrog</name>
    <name type="synonym">Rana catesbeiana</name>
    <dbReference type="NCBI Taxonomy" id="8400"/>
    <lineage>
        <taxon>Eukaryota</taxon>
        <taxon>Metazoa</taxon>
        <taxon>Chordata</taxon>
        <taxon>Craniata</taxon>
        <taxon>Vertebrata</taxon>
        <taxon>Euteleostomi</taxon>
        <taxon>Amphibia</taxon>
        <taxon>Batrachia</taxon>
        <taxon>Anura</taxon>
        <taxon>Neobatrachia</taxon>
        <taxon>Ranoidea</taxon>
        <taxon>Ranidae</taxon>
        <taxon>Aquarana</taxon>
    </lineage>
</organism>
<evidence type="ECO:0000313" key="7">
    <source>
        <dbReference type="EMBL" id="PIO38737.1"/>
    </source>
</evidence>
<dbReference type="PANTHER" id="PTHR11417">
    <property type="entry name" value="SOMATOTROPIN,PROLACTIN"/>
    <property type="match status" value="1"/>
</dbReference>
<keyword evidence="8" id="KW-1185">Reference proteome</keyword>
<dbReference type="CDD" id="cd10285">
    <property type="entry name" value="somatotropin_like"/>
    <property type="match status" value="1"/>
</dbReference>
<dbReference type="InterPro" id="IPR018116">
    <property type="entry name" value="Somatotropin_CS"/>
</dbReference>
<dbReference type="InterPro" id="IPR001400">
    <property type="entry name" value="Somatotropin/Prolactin"/>
</dbReference>